<feature type="transmembrane region" description="Helical" evidence="11">
    <location>
        <begin position="401"/>
        <end position="423"/>
    </location>
</feature>
<dbReference type="FunFam" id="1.20.1250.20:FF:000001">
    <property type="entry name" value="Dicarboxylate MFS transporter"/>
    <property type="match status" value="1"/>
</dbReference>
<evidence type="ECO:0000256" key="8">
    <source>
        <dbReference type="ARBA" id="ARBA00023136"/>
    </source>
</evidence>
<dbReference type="RefSeq" id="WP_066383779.1">
    <property type="nucleotide sequence ID" value="NZ_CP022572.1"/>
</dbReference>
<dbReference type="InterPro" id="IPR011701">
    <property type="entry name" value="MFS"/>
</dbReference>
<dbReference type="Gene3D" id="1.20.1250.20">
    <property type="entry name" value="MFS general substrate transporter like domains"/>
    <property type="match status" value="2"/>
</dbReference>
<feature type="transmembrane region" description="Helical" evidence="11">
    <location>
        <begin position="240"/>
        <end position="264"/>
    </location>
</feature>
<dbReference type="CDD" id="cd17369">
    <property type="entry name" value="MFS_ShiA_like"/>
    <property type="match status" value="1"/>
</dbReference>
<evidence type="ECO:0000256" key="6">
    <source>
        <dbReference type="ARBA" id="ARBA00022847"/>
    </source>
</evidence>
<sequence>MSANVQTKKVRKKALVASLIGSSIEYYDYLLYGTVAALVFNKLFFPNFDPTVGLLISLASFGIPYFFRPLGGVIFSHIGDKIGRKKSLVYTLAIMGISTALIGFLPVYETIGIWAPILLVLLRLIQGIAVGGEWGGAVLLAVEYSDKKKRGFAGSVPMMGAAVGMILATATMALLRLLPDAQFLAWGWRVPFIGSLVLVFLGLWIRNGLEETPDFQQAKEEGAVSKLPIVDTFKYHWKEIILTTGAKAIETAPFYIFATFGISYATNTLKMPEGPVLNAITIGTLISLVMIPLMGRLSDHVGRKKVFVSGTLGVILFSMPYFYLLSKKSILLLTIAVMIGYALWSVITAVLGTMFSEMFRAEVRYTGISVGYQLGAAIFGGTAPLIATSLVAAFHGSWVPAAIYLMLLGVMSLICVSLIKGMSEEEKEGMKKRINTAS</sequence>
<evidence type="ECO:0000256" key="5">
    <source>
        <dbReference type="ARBA" id="ARBA00022692"/>
    </source>
</evidence>
<feature type="domain" description="Major facilitator superfamily (MFS) profile" evidence="12">
    <location>
        <begin position="14"/>
        <end position="427"/>
    </location>
</feature>
<evidence type="ECO:0000256" key="7">
    <source>
        <dbReference type="ARBA" id="ARBA00022989"/>
    </source>
</evidence>
<dbReference type="EMBL" id="CP022572">
    <property type="protein sequence ID" value="AZU62808.1"/>
    <property type="molecule type" value="Genomic_DNA"/>
</dbReference>
<name>A0A3T0I0M3_9BACI</name>
<dbReference type="STRING" id="1193713.GCA_001636315_00209"/>
<evidence type="ECO:0000256" key="9">
    <source>
        <dbReference type="ARBA" id="ARBA00037295"/>
    </source>
</evidence>
<dbReference type="PROSITE" id="PS00217">
    <property type="entry name" value="SUGAR_TRANSPORT_2"/>
    <property type="match status" value="1"/>
</dbReference>
<dbReference type="AlphaFoldDB" id="A0A3T0I0M3"/>
<evidence type="ECO:0000259" key="12">
    <source>
        <dbReference type="PROSITE" id="PS50850"/>
    </source>
</evidence>
<dbReference type="PANTHER" id="PTHR43045:SF1">
    <property type="entry name" value="SHIKIMATE TRANSPORTER"/>
    <property type="match status" value="1"/>
</dbReference>
<evidence type="ECO:0000313" key="14">
    <source>
        <dbReference type="Proteomes" id="UP000282892"/>
    </source>
</evidence>
<evidence type="ECO:0000256" key="1">
    <source>
        <dbReference type="ARBA" id="ARBA00004651"/>
    </source>
</evidence>
<keyword evidence="3" id="KW-0813">Transport</keyword>
<dbReference type="OrthoDB" id="9783227at2"/>
<evidence type="ECO:0000313" key="13">
    <source>
        <dbReference type="EMBL" id="AZU62808.1"/>
    </source>
</evidence>
<feature type="transmembrane region" description="Helical" evidence="11">
    <location>
        <begin position="186"/>
        <end position="205"/>
    </location>
</feature>
<dbReference type="Proteomes" id="UP000282892">
    <property type="component" value="Chromosome"/>
</dbReference>
<keyword evidence="7 11" id="KW-1133">Transmembrane helix</keyword>
<keyword evidence="14" id="KW-1185">Reference proteome</keyword>
<comment type="similarity">
    <text evidence="2">Belongs to the major facilitator superfamily. Metabolite:H+ Symporter (MHS) family (TC 2.A.1.6) family.</text>
</comment>
<dbReference type="PROSITE" id="PS00216">
    <property type="entry name" value="SUGAR_TRANSPORT_1"/>
    <property type="match status" value="1"/>
</dbReference>
<feature type="transmembrane region" description="Helical" evidence="11">
    <location>
        <begin position="26"/>
        <end position="45"/>
    </location>
</feature>
<feature type="transmembrane region" description="Helical" evidence="11">
    <location>
        <begin position="88"/>
        <end position="107"/>
    </location>
</feature>
<dbReference type="InterPro" id="IPR005829">
    <property type="entry name" value="Sugar_transporter_CS"/>
</dbReference>
<dbReference type="PROSITE" id="PS50850">
    <property type="entry name" value="MFS"/>
    <property type="match status" value="1"/>
</dbReference>
<proteinExistence type="inferred from homology"/>
<gene>
    <name evidence="13" type="ORF">CHR53_16910</name>
</gene>
<keyword evidence="5 11" id="KW-0812">Transmembrane</keyword>
<organism evidence="13 14">
    <name type="scientific">Neobacillus mesonae</name>
    <dbReference type="NCBI Taxonomy" id="1193713"/>
    <lineage>
        <taxon>Bacteria</taxon>
        <taxon>Bacillati</taxon>
        <taxon>Bacillota</taxon>
        <taxon>Bacilli</taxon>
        <taxon>Bacillales</taxon>
        <taxon>Bacillaceae</taxon>
        <taxon>Neobacillus</taxon>
    </lineage>
</organism>
<feature type="transmembrane region" description="Helical" evidence="11">
    <location>
        <begin position="276"/>
        <end position="294"/>
    </location>
</feature>
<dbReference type="InterPro" id="IPR020846">
    <property type="entry name" value="MFS_dom"/>
</dbReference>
<dbReference type="Pfam" id="PF00083">
    <property type="entry name" value="Sugar_tr"/>
    <property type="match status" value="1"/>
</dbReference>
<comment type="function">
    <text evidence="9">May be a proton symporter involved in the uptake of osmolytes such as proline and glycine betaine.</text>
</comment>
<keyword evidence="8 11" id="KW-0472">Membrane</keyword>
<protein>
    <recommendedName>
        <fullName evidence="10">Putative proline/betaine transporter</fullName>
    </recommendedName>
</protein>
<feature type="transmembrane region" description="Helical" evidence="11">
    <location>
        <begin position="113"/>
        <end position="140"/>
    </location>
</feature>
<keyword evidence="6" id="KW-0769">Symport</keyword>
<keyword evidence="4" id="KW-1003">Cell membrane</keyword>
<comment type="subcellular location">
    <subcellularLocation>
        <location evidence="1">Cell membrane</location>
        <topology evidence="1">Multi-pass membrane protein</topology>
    </subcellularLocation>
</comment>
<dbReference type="PANTHER" id="PTHR43045">
    <property type="entry name" value="SHIKIMATE TRANSPORTER"/>
    <property type="match status" value="1"/>
</dbReference>
<feature type="transmembrane region" description="Helical" evidence="11">
    <location>
        <begin position="51"/>
        <end position="67"/>
    </location>
</feature>
<dbReference type="Pfam" id="PF07690">
    <property type="entry name" value="MFS_1"/>
    <property type="match status" value="1"/>
</dbReference>
<dbReference type="GO" id="GO:0005886">
    <property type="term" value="C:plasma membrane"/>
    <property type="evidence" value="ECO:0007669"/>
    <property type="project" value="UniProtKB-SubCell"/>
</dbReference>
<dbReference type="InterPro" id="IPR005828">
    <property type="entry name" value="MFS_sugar_transport-like"/>
</dbReference>
<evidence type="ECO:0000256" key="2">
    <source>
        <dbReference type="ARBA" id="ARBA00008240"/>
    </source>
</evidence>
<evidence type="ECO:0000256" key="4">
    <source>
        <dbReference type="ARBA" id="ARBA00022475"/>
    </source>
</evidence>
<dbReference type="InterPro" id="IPR036259">
    <property type="entry name" value="MFS_trans_sf"/>
</dbReference>
<feature type="transmembrane region" description="Helical" evidence="11">
    <location>
        <begin position="330"/>
        <end position="353"/>
    </location>
</feature>
<evidence type="ECO:0000256" key="11">
    <source>
        <dbReference type="SAM" id="Phobius"/>
    </source>
</evidence>
<feature type="transmembrane region" description="Helical" evidence="11">
    <location>
        <begin position="374"/>
        <end position="395"/>
    </location>
</feature>
<dbReference type="SUPFAM" id="SSF103473">
    <property type="entry name" value="MFS general substrate transporter"/>
    <property type="match status" value="1"/>
</dbReference>
<feature type="transmembrane region" description="Helical" evidence="11">
    <location>
        <begin position="152"/>
        <end position="174"/>
    </location>
</feature>
<evidence type="ECO:0000256" key="10">
    <source>
        <dbReference type="ARBA" id="ARBA00039918"/>
    </source>
</evidence>
<dbReference type="GO" id="GO:0015293">
    <property type="term" value="F:symporter activity"/>
    <property type="evidence" value="ECO:0007669"/>
    <property type="project" value="UniProtKB-KW"/>
</dbReference>
<feature type="transmembrane region" description="Helical" evidence="11">
    <location>
        <begin position="306"/>
        <end position="324"/>
    </location>
</feature>
<dbReference type="KEGG" id="nmk:CHR53_16910"/>
<reference evidence="13 14" key="1">
    <citation type="submission" date="2017-07" db="EMBL/GenBank/DDBJ databases">
        <title>The complete genome sequence of Bacillus mesonae strain H20-5, an efficient strain improving plant abiotic stress resistance.</title>
        <authorList>
            <person name="Kim S.Y."/>
            <person name="Song H."/>
            <person name="Sang M.K."/>
            <person name="Weon H.-Y."/>
            <person name="Song J."/>
        </authorList>
    </citation>
    <scope>NUCLEOTIDE SEQUENCE [LARGE SCALE GENOMIC DNA]</scope>
    <source>
        <strain evidence="13 14">H20-5</strain>
    </source>
</reference>
<accession>A0A3T0I0M3</accession>
<evidence type="ECO:0000256" key="3">
    <source>
        <dbReference type="ARBA" id="ARBA00022448"/>
    </source>
</evidence>